<feature type="non-terminal residue" evidence="1">
    <location>
        <position position="46"/>
    </location>
</feature>
<reference evidence="1 2" key="1">
    <citation type="submission" date="2021-07" db="EMBL/GenBank/DDBJ databases">
        <authorList>
            <consortium name="Genoscope - CEA"/>
            <person name="William W."/>
        </authorList>
    </citation>
    <scope>NUCLEOTIDE SEQUENCE [LARGE SCALE GENOMIC DNA]</scope>
</reference>
<sequence>MAKTQGQIMFVDGEHKPYIEESTEETIMTWTMMDEEEDRLLCFAMK</sequence>
<dbReference type="Gramene" id="A09p09670.2_BraZ1">
    <property type="protein sequence ID" value="A09p09670.2_BraZ1.CDS"/>
    <property type="gene ID" value="A09g09670.2_BraZ1"/>
</dbReference>
<accession>A0A8D9CL32</accession>
<dbReference type="AlphaFoldDB" id="A0A8D9CL32"/>
<gene>
    <name evidence="1" type="ORF">BRAPAZ1V2_A09P09670.2</name>
</gene>
<dbReference type="EMBL" id="LS974625">
    <property type="protein sequence ID" value="CAG7860500.1"/>
    <property type="molecule type" value="Genomic_DNA"/>
</dbReference>
<organism evidence="1 2">
    <name type="scientific">Brassica campestris</name>
    <name type="common">Field mustard</name>
    <dbReference type="NCBI Taxonomy" id="3711"/>
    <lineage>
        <taxon>Eukaryota</taxon>
        <taxon>Viridiplantae</taxon>
        <taxon>Streptophyta</taxon>
        <taxon>Embryophyta</taxon>
        <taxon>Tracheophyta</taxon>
        <taxon>Spermatophyta</taxon>
        <taxon>Magnoliopsida</taxon>
        <taxon>eudicotyledons</taxon>
        <taxon>Gunneridae</taxon>
        <taxon>Pentapetalae</taxon>
        <taxon>rosids</taxon>
        <taxon>malvids</taxon>
        <taxon>Brassicales</taxon>
        <taxon>Brassicaceae</taxon>
        <taxon>Brassiceae</taxon>
        <taxon>Brassica</taxon>
    </lineage>
</organism>
<proteinExistence type="predicted"/>
<evidence type="ECO:0000313" key="1">
    <source>
        <dbReference type="EMBL" id="CAG7860500.1"/>
    </source>
</evidence>
<name>A0A8D9CL32_BRACM</name>
<protein>
    <submittedName>
        <fullName evidence="1">Uncharacterized protein</fullName>
    </submittedName>
</protein>
<evidence type="ECO:0000313" key="2">
    <source>
        <dbReference type="Proteomes" id="UP000694005"/>
    </source>
</evidence>
<dbReference type="Proteomes" id="UP000694005">
    <property type="component" value="Chromosome A09"/>
</dbReference>